<dbReference type="GO" id="GO:0031201">
    <property type="term" value="C:SNARE complex"/>
    <property type="evidence" value="ECO:0007669"/>
    <property type="project" value="TreeGrafter"/>
</dbReference>
<proteinExistence type="inferred from homology"/>
<dbReference type="GO" id="GO:0006886">
    <property type="term" value="P:intracellular protein transport"/>
    <property type="evidence" value="ECO:0007669"/>
    <property type="project" value="TreeGrafter"/>
</dbReference>
<dbReference type="PANTHER" id="PTHR19957:SF38">
    <property type="entry name" value="LD27581P"/>
    <property type="match status" value="1"/>
</dbReference>
<dbReference type="EMBL" id="JBCNJP010000023">
    <property type="protein sequence ID" value="KAK9058100.1"/>
    <property type="molecule type" value="Genomic_DNA"/>
</dbReference>
<evidence type="ECO:0000256" key="1">
    <source>
        <dbReference type="ARBA" id="ARBA00009063"/>
    </source>
</evidence>
<dbReference type="AlphaFoldDB" id="A0AAP0CPU0"/>
<protein>
    <recommendedName>
        <fullName evidence="3">t-SNARE coiled-coil homology domain-containing protein</fullName>
    </recommendedName>
</protein>
<keyword evidence="2" id="KW-0653">Protein transport</keyword>
<feature type="domain" description="T-SNARE coiled-coil homology" evidence="3">
    <location>
        <begin position="131"/>
        <end position="169"/>
    </location>
</feature>
<dbReference type="GO" id="GO:0048278">
    <property type="term" value="P:vesicle docking"/>
    <property type="evidence" value="ECO:0007669"/>
    <property type="project" value="TreeGrafter"/>
</dbReference>
<gene>
    <name evidence="4" type="ORF">SSX86_022940</name>
</gene>
<name>A0AAP0CPU0_9ASTR</name>
<dbReference type="InterPro" id="IPR045242">
    <property type="entry name" value="Syntaxin"/>
</dbReference>
<comment type="caution">
    <text evidence="4">The sequence shown here is derived from an EMBL/GenBank/DDBJ whole genome shotgun (WGS) entry which is preliminary data.</text>
</comment>
<dbReference type="CDD" id="cd15840">
    <property type="entry name" value="SNARE_Qa"/>
    <property type="match status" value="1"/>
</dbReference>
<dbReference type="GO" id="GO:0012505">
    <property type="term" value="C:endomembrane system"/>
    <property type="evidence" value="ECO:0007669"/>
    <property type="project" value="TreeGrafter"/>
</dbReference>
<reference evidence="4 5" key="1">
    <citation type="submission" date="2024-04" db="EMBL/GenBank/DDBJ databases">
        <title>The reference genome of an endangered Asteraceae, Deinandra increscens subsp. villosa, native to the Central Coast of California.</title>
        <authorList>
            <person name="Guilliams M."/>
            <person name="Hasenstab-Lehman K."/>
            <person name="Meyer R."/>
            <person name="Mcevoy S."/>
        </authorList>
    </citation>
    <scope>NUCLEOTIDE SEQUENCE [LARGE SCALE GENOMIC DNA]</scope>
    <source>
        <tissue evidence="4">Leaf</tissue>
    </source>
</reference>
<accession>A0AAP0CPU0</accession>
<evidence type="ECO:0000313" key="5">
    <source>
        <dbReference type="Proteomes" id="UP001408789"/>
    </source>
</evidence>
<dbReference type="GO" id="GO:0000149">
    <property type="term" value="F:SNARE binding"/>
    <property type="evidence" value="ECO:0007669"/>
    <property type="project" value="TreeGrafter"/>
</dbReference>
<comment type="similarity">
    <text evidence="1">Belongs to the syntaxin family.</text>
</comment>
<dbReference type="PROSITE" id="PS50192">
    <property type="entry name" value="T_SNARE"/>
    <property type="match status" value="1"/>
</dbReference>
<dbReference type="PANTHER" id="PTHR19957">
    <property type="entry name" value="SYNTAXIN"/>
    <property type="match status" value="1"/>
</dbReference>
<evidence type="ECO:0000313" key="4">
    <source>
        <dbReference type="EMBL" id="KAK9058100.1"/>
    </source>
</evidence>
<dbReference type="Proteomes" id="UP001408789">
    <property type="component" value="Unassembled WGS sequence"/>
</dbReference>
<evidence type="ECO:0000256" key="2">
    <source>
        <dbReference type="ARBA" id="ARBA00022927"/>
    </source>
</evidence>
<organism evidence="4 5">
    <name type="scientific">Deinandra increscens subsp. villosa</name>
    <dbReference type="NCBI Taxonomy" id="3103831"/>
    <lineage>
        <taxon>Eukaryota</taxon>
        <taxon>Viridiplantae</taxon>
        <taxon>Streptophyta</taxon>
        <taxon>Embryophyta</taxon>
        <taxon>Tracheophyta</taxon>
        <taxon>Spermatophyta</taxon>
        <taxon>Magnoliopsida</taxon>
        <taxon>eudicotyledons</taxon>
        <taxon>Gunneridae</taxon>
        <taxon>Pentapetalae</taxon>
        <taxon>asterids</taxon>
        <taxon>campanulids</taxon>
        <taxon>Asterales</taxon>
        <taxon>Asteraceae</taxon>
        <taxon>Asteroideae</taxon>
        <taxon>Heliantheae alliance</taxon>
        <taxon>Madieae</taxon>
        <taxon>Madiinae</taxon>
        <taxon>Deinandra</taxon>
    </lineage>
</organism>
<dbReference type="SUPFAM" id="SSF47661">
    <property type="entry name" value="t-snare proteins"/>
    <property type="match status" value="1"/>
</dbReference>
<dbReference type="InterPro" id="IPR010989">
    <property type="entry name" value="SNARE"/>
</dbReference>
<dbReference type="Gene3D" id="1.20.5.110">
    <property type="match status" value="1"/>
</dbReference>
<sequence>MLYFYVSPKIVKLLMEVLFLSSRLEYLISVNLIMDNFGALATESPTDHLINRLPVGRSLQDSLGGYLIVEVQDLKLNHHYHVLVQGATVSENQSTLIALAAHATDLSEADRLKDYEHVTASIYISTTAFNEIVIEEREQGIQEIQNQIGEVNKIFKDLAVLVHEQGAIIGFKEWIVGKAMKKA</sequence>
<dbReference type="GO" id="GO:0005484">
    <property type="term" value="F:SNAP receptor activity"/>
    <property type="evidence" value="ECO:0007669"/>
    <property type="project" value="TreeGrafter"/>
</dbReference>
<keyword evidence="2" id="KW-0813">Transport</keyword>
<keyword evidence="5" id="KW-1185">Reference proteome</keyword>
<dbReference type="GO" id="GO:0006906">
    <property type="term" value="P:vesicle fusion"/>
    <property type="evidence" value="ECO:0007669"/>
    <property type="project" value="TreeGrafter"/>
</dbReference>
<evidence type="ECO:0000259" key="3">
    <source>
        <dbReference type="PROSITE" id="PS50192"/>
    </source>
</evidence>
<dbReference type="InterPro" id="IPR000727">
    <property type="entry name" value="T_SNARE_dom"/>
</dbReference>